<accession>A0A3R7GTC4</accession>
<dbReference type="EMBL" id="JPWU03000019">
    <property type="protein sequence ID" value="KAG2531438.1"/>
    <property type="molecule type" value="Genomic_DNA"/>
</dbReference>
<dbReference type="Proteomes" id="UP000285624">
    <property type="component" value="Unassembled WGS sequence"/>
</dbReference>
<dbReference type="EMBL" id="MAYM02000497">
    <property type="protein sequence ID" value="RLN38071.1"/>
    <property type="molecule type" value="Genomic_DNA"/>
</dbReference>
<dbReference type="Gene3D" id="2.30.30.140">
    <property type="match status" value="2"/>
</dbReference>
<evidence type="ECO:0000313" key="6">
    <source>
        <dbReference type="Proteomes" id="UP000285624"/>
    </source>
</evidence>
<feature type="compositionally biased region" description="Basic and acidic residues" evidence="1">
    <location>
        <begin position="46"/>
        <end position="63"/>
    </location>
</feature>
<proteinExistence type="predicted"/>
<evidence type="ECO:0000313" key="7">
    <source>
        <dbReference type="Proteomes" id="UP000285883"/>
    </source>
</evidence>
<sequence>MPTDLPSNEEEAKIPEQAAVKIRSTPCSPCKVLELEEPLQSVTQRENSHGDDKEEKESQEPRRRFCVMQVGKEDVMDIDGVWNVARVLSVPSSEEVEVTYDGWPKKYNEVVHVDCNRVAPYHTFTWAVKCWVKYLNWPMWPSVITIRTPGTEEGVENLAMENQFYVDFLDDPIFGKRDRCWQKKHQVRIFDDNYDKNRMGTNGAQFERALGYVLQSDATTKMPKFSTGTLPVQYKNSTTESVEQMRKAMGSALWYKNFANNKERHYHTHIYDEIGTVKVQLEKDTSSGEGADSDESTLVMKVKTKTWNPKKATMMDSQTALTQGPHRRIKLPRGGSARSLRKRMAGKTSSRLDETREGRVKDTPVISALGSSAQLNHSFLSARTAYSIDSEESKGVLSQFEEFMAIDPLSDEEESKTEETADAKSTFSRGVPSELLDVEIPTESKQSEPPTETVDVGGDEGSQETRRRACVMRADKEDVVVDTTANVKSSQKTAIIVPRKFDKVFGEVPRMVTSSPPSSKVFSSSQGFSMDSWFKRKMYTD</sequence>
<dbReference type="CDD" id="cd20104">
    <property type="entry name" value="MBT_PHF20L1-like"/>
    <property type="match status" value="1"/>
</dbReference>
<protein>
    <recommendedName>
        <fullName evidence="8">PWWP domain-containing protein</fullName>
    </recommendedName>
</protein>
<gene>
    <name evidence="4" type="ORF">BBI17_001789</name>
    <name evidence="5" type="ORF">BBO99_00001571</name>
    <name evidence="2" type="ORF">JM16_000835</name>
    <name evidence="3" type="ORF">JM18_001240</name>
</gene>
<reference evidence="6 7" key="2">
    <citation type="submission" date="2018-07" db="EMBL/GenBank/DDBJ databases">
        <title>Genome sequencing of oomycete isolates from Chile give support for New Zealand origin for Phytophthora kernoviae and make available the first Nothophytophthora sp. genome.</title>
        <authorList>
            <person name="Studholme D.J."/>
            <person name="Sanfuentes E."/>
            <person name="Panda P."/>
            <person name="Hill R."/>
            <person name="Sambles C."/>
            <person name="Grant M."/>
            <person name="Williams N.M."/>
            <person name="Mcdougal R.L."/>
        </authorList>
    </citation>
    <scope>NUCLEOTIDE SEQUENCE [LARGE SCALE GENOMIC DNA]</scope>
    <source>
        <strain evidence="4">Chile2</strain>
        <strain evidence="5">Chile4</strain>
    </source>
</reference>
<feature type="region of interest" description="Disordered" evidence="1">
    <location>
        <begin position="38"/>
        <end position="63"/>
    </location>
</feature>
<reference evidence="2" key="1">
    <citation type="journal article" date="2015" name="Genom Data">
        <title>Genome sequences of six Phytophthora species associated with forests in New Zealand.</title>
        <authorList>
            <person name="Studholme D.J."/>
            <person name="McDougal R.L."/>
            <person name="Sambles C."/>
            <person name="Hansen E."/>
            <person name="Hardy G."/>
            <person name="Grant M."/>
            <person name="Ganley R.J."/>
            <person name="Williams N.M."/>
        </authorList>
    </citation>
    <scope>NUCLEOTIDE SEQUENCE</scope>
    <source>
        <strain evidence="2">NZFS 2646</strain>
        <strain evidence="3">NZFS 3630</strain>
    </source>
</reference>
<evidence type="ECO:0000313" key="5">
    <source>
        <dbReference type="EMBL" id="RLN84117.1"/>
    </source>
</evidence>
<dbReference type="Proteomes" id="UP000285883">
    <property type="component" value="Unassembled WGS sequence"/>
</dbReference>
<dbReference type="SUPFAM" id="SSF63748">
    <property type="entry name" value="Tudor/PWWP/MBT"/>
    <property type="match status" value="1"/>
</dbReference>
<dbReference type="EMBL" id="MBDN02000023">
    <property type="protein sequence ID" value="RLN84117.1"/>
    <property type="molecule type" value="Genomic_DNA"/>
</dbReference>
<dbReference type="Proteomes" id="UP000792063">
    <property type="component" value="Unassembled WGS sequence"/>
</dbReference>
<dbReference type="STRING" id="325452.A0A3R7GTC4"/>
<dbReference type="CDD" id="cd05162">
    <property type="entry name" value="PWWP"/>
    <property type="match status" value="1"/>
</dbReference>
<evidence type="ECO:0000313" key="2">
    <source>
        <dbReference type="EMBL" id="KAG2529440.1"/>
    </source>
</evidence>
<evidence type="ECO:0000313" key="3">
    <source>
        <dbReference type="EMBL" id="KAG2531438.1"/>
    </source>
</evidence>
<dbReference type="AlphaFoldDB" id="A0A3R7GTC4"/>
<reference evidence="2" key="3">
    <citation type="submission" date="2020-06" db="EMBL/GenBank/DDBJ databases">
        <authorList>
            <person name="Studholme D.J."/>
        </authorList>
    </citation>
    <scope>NUCLEOTIDE SEQUENCE</scope>
    <source>
        <strain evidence="2">NZFS 2646</strain>
        <strain evidence="3">NZFS 3630</strain>
    </source>
</reference>
<evidence type="ECO:0000313" key="4">
    <source>
        <dbReference type="EMBL" id="RLN38071.1"/>
    </source>
</evidence>
<feature type="region of interest" description="Disordered" evidence="1">
    <location>
        <begin position="408"/>
        <end position="467"/>
    </location>
</feature>
<comment type="caution">
    <text evidence="4">The sequence shown here is derived from an EMBL/GenBank/DDBJ whole genome shotgun (WGS) entry which is preliminary data.</text>
</comment>
<dbReference type="Proteomes" id="UP000785171">
    <property type="component" value="Unassembled WGS sequence"/>
</dbReference>
<name>A0A3R7GTC4_9STRA</name>
<dbReference type="EMBL" id="JPWV03000029">
    <property type="protein sequence ID" value="KAG2529440.1"/>
    <property type="molecule type" value="Genomic_DNA"/>
</dbReference>
<feature type="region of interest" description="Disordered" evidence="1">
    <location>
        <begin position="331"/>
        <end position="358"/>
    </location>
</feature>
<evidence type="ECO:0008006" key="8">
    <source>
        <dbReference type="Google" id="ProtNLM"/>
    </source>
</evidence>
<organism evidence="4 7">
    <name type="scientific">Phytophthora kernoviae</name>
    <dbReference type="NCBI Taxonomy" id="325452"/>
    <lineage>
        <taxon>Eukaryota</taxon>
        <taxon>Sar</taxon>
        <taxon>Stramenopiles</taxon>
        <taxon>Oomycota</taxon>
        <taxon>Peronosporomycetes</taxon>
        <taxon>Peronosporales</taxon>
        <taxon>Peronosporaceae</taxon>
        <taxon>Phytophthora</taxon>
    </lineage>
</organism>
<keyword evidence="6" id="KW-1185">Reference proteome</keyword>
<evidence type="ECO:0000256" key="1">
    <source>
        <dbReference type="SAM" id="MobiDB-lite"/>
    </source>
</evidence>